<dbReference type="InterPro" id="IPR003615">
    <property type="entry name" value="HNH_nuc"/>
</dbReference>
<dbReference type="GO" id="GO:0004519">
    <property type="term" value="F:endonuclease activity"/>
    <property type="evidence" value="ECO:0007669"/>
    <property type="project" value="UniProtKB-KW"/>
</dbReference>
<comment type="caution">
    <text evidence="2">The sequence shown here is derived from an EMBL/GenBank/DDBJ whole genome shotgun (WGS) entry which is preliminary data.</text>
</comment>
<dbReference type="CDD" id="cd00085">
    <property type="entry name" value="HNHc"/>
    <property type="match status" value="1"/>
</dbReference>
<name>A0ABR9CVE5_9GAMM</name>
<evidence type="ECO:0000313" key="3">
    <source>
        <dbReference type="Proteomes" id="UP000652176"/>
    </source>
</evidence>
<keyword evidence="2" id="KW-0378">Hydrolase</keyword>
<dbReference type="EMBL" id="JACXSS010000001">
    <property type="protein sequence ID" value="MBD9354823.1"/>
    <property type="molecule type" value="Genomic_DNA"/>
</dbReference>
<feature type="chain" id="PRO_5046501334" evidence="1">
    <location>
        <begin position="21"/>
        <end position="161"/>
    </location>
</feature>
<accession>A0ABR9CVE5</accession>
<dbReference type="Proteomes" id="UP000652176">
    <property type="component" value="Unassembled WGS sequence"/>
</dbReference>
<keyword evidence="3" id="KW-1185">Reference proteome</keyword>
<keyword evidence="2" id="KW-0255">Endonuclease</keyword>
<evidence type="ECO:0000313" key="2">
    <source>
        <dbReference type="EMBL" id="MBD9354823.1"/>
    </source>
</evidence>
<feature type="signal peptide" evidence="1">
    <location>
        <begin position="1"/>
        <end position="20"/>
    </location>
</feature>
<keyword evidence="1" id="KW-0732">Signal</keyword>
<dbReference type="RefSeq" id="WP_192373050.1">
    <property type="nucleotide sequence ID" value="NZ_CAJHIV010000001.1"/>
</dbReference>
<proteinExistence type="predicted"/>
<evidence type="ECO:0000256" key="1">
    <source>
        <dbReference type="SAM" id="SignalP"/>
    </source>
</evidence>
<reference evidence="2 3" key="1">
    <citation type="submission" date="2020-09" db="EMBL/GenBank/DDBJ databases">
        <title>Methylomonas albis sp. nov. and Methylomonas fluvii sp. nov.: Two cold-adapted methanotrophs from the River Elbe and an amended description of Methylovulum psychrotolerans strain Eb1.</title>
        <authorList>
            <person name="Bussmann I.K."/>
            <person name="Klings K.-W."/>
            <person name="Warnstedt J."/>
            <person name="Hoppert M."/>
            <person name="Saborowski A."/>
            <person name="Horn F."/>
            <person name="Liebner S."/>
        </authorList>
    </citation>
    <scope>NUCLEOTIDE SEQUENCE [LARGE SCALE GENOMIC DNA]</scope>
    <source>
        <strain evidence="2 3">EbA</strain>
    </source>
</reference>
<keyword evidence="2" id="KW-0540">Nuclease</keyword>
<organism evidence="2 3">
    <name type="scientific">Methylomonas albis</name>
    <dbReference type="NCBI Taxonomy" id="1854563"/>
    <lineage>
        <taxon>Bacteria</taxon>
        <taxon>Pseudomonadati</taxon>
        <taxon>Pseudomonadota</taxon>
        <taxon>Gammaproteobacteria</taxon>
        <taxon>Methylococcales</taxon>
        <taxon>Methylococcaceae</taxon>
        <taxon>Methylomonas</taxon>
    </lineage>
</organism>
<gene>
    <name evidence="2" type="ORF">IE877_02790</name>
</gene>
<sequence>MNRLSIPLLVLLTVSSISIAVTDDIPDLSKTPGVARPGLTKTKICSIKWGADERHVTPNMKKQVFANYGYSGYDDPHCIADAHNKTCEIDHLISRELGGADDVSNLWPQAYGGTPWNAHLKDRLENRLNKEVCQGRLSLKNAQQLLVNDWRIAYQKCFGSP</sequence>
<protein>
    <submittedName>
        <fullName evidence="2">HNH endonuclease</fullName>
    </submittedName>
</protein>